<evidence type="ECO:0000313" key="7">
    <source>
        <dbReference type="Proteomes" id="UP001143474"/>
    </source>
</evidence>
<dbReference type="Proteomes" id="UP001143474">
    <property type="component" value="Unassembled WGS sequence"/>
</dbReference>
<accession>A0A9W6MIA4</accession>
<keyword evidence="1" id="KW-0479">Metal-binding</keyword>
<evidence type="ECO:0000256" key="2">
    <source>
        <dbReference type="ARBA" id="ARBA00022801"/>
    </source>
</evidence>
<dbReference type="Gene3D" id="2.30.40.10">
    <property type="entry name" value="Urease, subunit C, domain 1"/>
    <property type="match status" value="2"/>
</dbReference>
<dbReference type="SUPFAM" id="SSF51556">
    <property type="entry name" value="Metallo-dependent hydrolases"/>
    <property type="match status" value="1"/>
</dbReference>
<dbReference type="InterPro" id="IPR011059">
    <property type="entry name" value="Metal-dep_hydrolase_composite"/>
</dbReference>
<evidence type="ECO:0000259" key="5">
    <source>
        <dbReference type="Pfam" id="PF22039"/>
    </source>
</evidence>
<organism evidence="6 7">
    <name type="scientific">Streptosporangium carneum</name>
    <dbReference type="NCBI Taxonomy" id="47481"/>
    <lineage>
        <taxon>Bacteria</taxon>
        <taxon>Bacillati</taxon>
        <taxon>Actinomycetota</taxon>
        <taxon>Actinomycetes</taxon>
        <taxon>Streptosporangiales</taxon>
        <taxon>Streptosporangiaceae</taxon>
        <taxon>Streptosporangium</taxon>
    </lineage>
</organism>
<dbReference type="GO" id="GO:0046872">
    <property type="term" value="F:metal ion binding"/>
    <property type="evidence" value="ECO:0007669"/>
    <property type="project" value="UniProtKB-KW"/>
</dbReference>
<dbReference type="EMBL" id="BSEV01000041">
    <property type="protein sequence ID" value="GLK15057.1"/>
    <property type="molecule type" value="Genomic_DNA"/>
</dbReference>
<reference evidence="6" key="2">
    <citation type="submission" date="2023-01" db="EMBL/GenBank/DDBJ databases">
        <authorList>
            <person name="Sun Q."/>
            <person name="Evtushenko L."/>
        </authorList>
    </citation>
    <scope>NUCLEOTIDE SEQUENCE</scope>
    <source>
        <strain evidence="6">VKM Ac-2007</strain>
    </source>
</reference>
<evidence type="ECO:0000256" key="1">
    <source>
        <dbReference type="ARBA" id="ARBA00022723"/>
    </source>
</evidence>
<keyword evidence="2" id="KW-0378">Hydrolase</keyword>
<name>A0A9W6MIA4_9ACTN</name>
<evidence type="ECO:0000256" key="4">
    <source>
        <dbReference type="SAM" id="MobiDB-lite"/>
    </source>
</evidence>
<dbReference type="SUPFAM" id="SSF51338">
    <property type="entry name" value="Composite domain of metallo-dependent hydrolases"/>
    <property type="match status" value="1"/>
</dbReference>
<dbReference type="InterPro" id="IPR032466">
    <property type="entry name" value="Metal_Hydrolase"/>
</dbReference>
<dbReference type="InterPro" id="IPR054418">
    <property type="entry name" value="MQNX/HUTI_composite_N"/>
</dbReference>
<dbReference type="Gene3D" id="3.20.20.140">
    <property type="entry name" value="Metal-dependent hydrolases"/>
    <property type="match status" value="1"/>
</dbReference>
<dbReference type="GO" id="GO:0016810">
    <property type="term" value="F:hydrolase activity, acting on carbon-nitrogen (but not peptide) bonds"/>
    <property type="evidence" value="ECO:0007669"/>
    <property type="project" value="InterPro"/>
</dbReference>
<protein>
    <recommendedName>
        <fullName evidence="5">Aminodeoxyfutalosine deaminase/Imidazolonepropionase-like composite domain-containing protein</fullName>
    </recommendedName>
</protein>
<feature type="domain" description="Aminodeoxyfutalosine deaminase/Imidazolonepropionase-like composite" evidence="5">
    <location>
        <begin position="36"/>
        <end position="61"/>
    </location>
</feature>
<keyword evidence="3" id="KW-0862">Zinc</keyword>
<keyword evidence="7" id="KW-1185">Reference proteome</keyword>
<gene>
    <name evidence="6" type="ORF">GCM10017600_84700</name>
</gene>
<evidence type="ECO:0000256" key="3">
    <source>
        <dbReference type="ARBA" id="ARBA00022833"/>
    </source>
</evidence>
<evidence type="ECO:0000313" key="6">
    <source>
        <dbReference type="EMBL" id="GLK15057.1"/>
    </source>
</evidence>
<reference evidence="6" key="1">
    <citation type="journal article" date="2014" name="Int. J. Syst. Evol. Microbiol.">
        <title>Complete genome sequence of Corynebacterium casei LMG S-19264T (=DSM 44701T), isolated from a smear-ripened cheese.</title>
        <authorList>
            <consortium name="US DOE Joint Genome Institute (JGI-PGF)"/>
            <person name="Walter F."/>
            <person name="Albersmeier A."/>
            <person name="Kalinowski J."/>
            <person name="Ruckert C."/>
        </authorList>
    </citation>
    <scope>NUCLEOTIDE SEQUENCE</scope>
    <source>
        <strain evidence="6">VKM Ac-2007</strain>
    </source>
</reference>
<comment type="caution">
    <text evidence="6">The sequence shown here is derived from an EMBL/GenBank/DDBJ whole genome shotgun (WGS) entry which is preliminary data.</text>
</comment>
<dbReference type="RefSeq" id="WP_271223279.1">
    <property type="nucleotide sequence ID" value="NZ_BAAAVD010000002.1"/>
</dbReference>
<feature type="region of interest" description="Disordered" evidence="4">
    <location>
        <begin position="349"/>
        <end position="375"/>
    </location>
</feature>
<sequence>MPTRAGQAIGTRALPTVTVHSAPLVLPISGPPVENGAVAVRGDRVLRVGPVHEIEAAYPGAVPVRWPGMITPGLVDAHLQLDRAFVPPFAHGVTAVAGVASDLDTASAFGRTGLGGVTYLETGCEDEAVWESRGRDQLITAIREVDHPGAVGIAAHSPDPMVMEDLAILSRTFGLRLHIELGRHPVAFLDEVGALGRGCHVAISGPLDEADRKLLRIRGTAVAISSPFASEGLLDGRDLIAFGTRTGGDPLAAARLLSHDGAPGGRDGLDRLLVEAVTTGGARAMGMAEGPQRLGCLAPGGRADFAVFAVEADGRTAYTALLHEGPGRCLAAFTGGRLRWRLGDGTDRVGDTDSVGITDAPAASGAGEHEMRRLA</sequence>
<dbReference type="Pfam" id="PF22039">
    <property type="entry name" value="HUTI_composite_bact"/>
    <property type="match status" value="1"/>
</dbReference>
<proteinExistence type="predicted"/>
<dbReference type="AlphaFoldDB" id="A0A9W6MIA4"/>